<evidence type="ECO:0000313" key="1">
    <source>
        <dbReference type="EMBL" id="KAK1939557.1"/>
    </source>
</evidence>
<accession>A0AAD9GJD6</accession>
<evidence type="ECO:0000313" key="2">
    <source>
        <dbReference type="Proteomes" id="UP001195914"/>
    </source>
</evidence>
<comment type="caution">
    <text evidence="1">The sequence shown here is derived from an EMBL/GenBank/DDBJ whole genome shotgun (WGS) entry which is preliminary data.</text>
</comment>
<organism evidence="1 2">
    <name type="scientific">Babesia divergens</name>
    <dbReference type="NCBI Taxonomy" id="32595"/>
    <lineage>
        <taxon>Eukaryota</taxon>
        <taxon>Sar</taxon>
        <taxon>Alveolata</taxon>
        <taxon>Apicomplexa</taxon>
        <taxon>Aconoidasida</taxon>
        <taxon>Piroplasmida</taxon>
        <taxon>Babesiidae</taxon>
        <taxon>Babesia</taxon>
    </lineage>
</organism>
<proteinExistence type="predicted"/>
<sequence>MPPKGRKVPHLYPSFHCYAQKTGRGSESMITLYPIKYVGFDGLRDISFSEDRGILEQHGIPLPPTSLNIGVSNRKGIYQLVKHVLTKYEEFLVDRVTNANNEKFEKRKTMFMKLIAAVTVRWYSIYRWKTFDRMMIRSLNVEAFGTGKRLYEKTCENLHVYQILWQEHCNTVKLLLEEWNEAKSIIGTYGLRDVTEANCEMTDVMDHLNEMMQTVTLDHVPAVCESRLDELNLSTLLSDVQCDVAGDQNRLFMSKKQKINEFQTMINLGINNFENILASLSVHFQNLAQFSRLLSHKMFKKMKPVEYIRKLTDLPSSTTIIQDLERFTM</sequence>
<dbReference type="EMBL" id="JAHBMH010000007">
    <property type="protein sequence ID" value="KAK1939557.1"/>
    <property type="molecule type" value="Genomic_DNA"/>
</dbReference>
<protein>
    <submittedName>
        <fullName evidence="1">Uncharacterized protein</fullName>
    </submittedName>
</protein>
<name>A0AAD9GJD6_BABDI</name>
<reference evidence="1" key="2">
    <citation type="submission" date="2021-05" db="EMBL/GenBank/DDBJ databases">
        <authorList>
            <person name="Pain A."/>
        </authorList>
    </citation>
    <scope>NUCLEOTIDE SEQUENCE</scope>
    <source>
        <strain evidence="1">1802A</strain>
    </source>
</reference>
<reference evidence="1" key="1">
    <citation type="journal article" date="2014" name="Nucleic Acids Res.">
        <title>The evolutionary dynamics of variant antigen genes in Babesia reveal a history of genomic innovation underlying host-parasite interaction.</title>
        <authorList>
            <person name="Jackson A.P."/>
            <person name="Otto T.D."/>
            <person name="Darby A."/>
            <person name="Ramaprasad A."/>
            <person name="Xia D."/>
            <person name="Echaide I.E."/>
            <person name="Farber M."/>
            <person name="Gahlot S."/>
            <person name="Gamble J."/>
            <person name="Gupta D."/>
            <person name="Gupta Y."/>
            <person name="Jackson L."/>
            <person name="Malandrin L."/>
            <person name="Malas T.B."/>
            <person name="Moussa E."/>
            <person name="Nair M."/>
            <person name="Reid A.J."/>
            <person name="Sanders M."/>
            <person name="Sharma J."/>
            <person name="Tracey A."/>
            <person name="Quail M.A."/>
            <person name="Weir W."/>
            <person name="Wastling J.M."/>
            <person name="Hall N."/>
            <person name="Willadsen P."/>
            <person name="Lingelbach K."/>
            <person name="Shiels B."/>
            <person name="Tait A."/>
            <person name="Berriman M."/>
            <person name="Allred D.R."/>
            <person name="Pain A."/>
        </authorList>
    </citation>
    <scope>NUCLEOTIDE SEQUENCE</scope>
    <source>
        <strain evidence="1">1802A</strain>
    </source>
</reference>
<gene>
    <name evidence="1" type="ORF">X943_001017</name>
</gene>
<dbReference type="AlphaFoldDB" id="A0AAD9GJD6"/>
<keyword evidence="2" id="KW-1185">Reference proteome</keyword>
<dbReference type="Proteomes" id="UP001195914">
    <property type="component" value="Unassembled WGS sequence"/>
</dbReference>